<dbReference type="EMBL" id="CABHOF010000002">
    <property type="protein sequence ID" value="VUX62214.1"/>
    <property type="molecule type" value="Genomic_DNA"/>
</dbReference>
<reference evidence="6 9" key="3">
    <citation type="submission" date="2019-07" db="EMBL/GenBank/DDBJ databases">
        <authorList>
            <person name="Chang H.-W."/>
            <person name="Raman A."/>
            <person name="Venkatesh S."/>
            <person name="Gehrig J."/>
        </authorList>
    </citation>
    <scope>NUCLEOTIDE SEQUENCE [LARGE SCALE GENOMIC DNA]</scope>
    <source>
        <strain evidence="6">Blautia_wexlerae_LFYP_14</strain>
    </source>
</reference>
<dbReference type="EMBL" id="WWVQ01000073">
    <property type="protein sequence ID" value="MZL35142.1"/>
    <property type="molecule type" value="Genomic_DNA"/>
</dbReference>
<dbReference type="Pfam" id="PF18765">
    <property type="entry name" value="Polbeta"/>
    <property type="match status" value="1"/>
</dbReference>
<evidence type="ECO:0000313" key="7">
    <source>
        <dbReference type="Proteomes" id="UP000095431"/>
    </source>
</evidence>
<keyword evidence="9" id="KW-1185">Reference proteome</keyword>
<dbReference type="RefSeq" id="WP_008705807.1">
    <property type="nucleotide sequence ID" value="NZ_AP031426.1"/>
</dbReference>
<sequence>MLTCIRSKRQRDAAEYALRTIQSSCIRPYIKTIYLYGSCARGEEKYSSDVDLFLELSESFRSRPELKKYLYLLKSEVSSEELDDAETDLKIVVGDDWKRNKMLYYTNVRKEGIQIWP</sequence>
<dbReference type="eggNOG" id="ENOG5034AWR">
    <property type="taxonomic scope" value="Bacteria"/>
</dbReference>
<dbReference type="Gene3D" id="3.30.460.10">
    <property type="entry name" value="Beta Polymerase, domain 2"/>
    <property type="match status" value="1"/>
</dbReference>
<proteinExistence type="predicted"/>
<dbReference type="EMBL" id="CYZN01000007">
    <property type="protein sequence ID" value="CUN90805.1"/>
    <property type="molecule type" value="Genomic_DNA"/>
</dbReference>
<dbReference type="OrthoDB" id="9803106at2"/>
<evidence type="ECO:0000313" key="4">
    <source>
        <dbReference type="EMBL" id="MZL35142.1"/>
    </source>
</evidence>
<evidence type="ECO:0000259" key="1">
    <source>
        <dbReference type="Pfam" id="PF18765"/>
    </source>
</evidence>
<dbReference type="Proteomes" id="UP000095712">
    <property type="component" value="Unassembled WGS sequence"/>
</dbReference>
<evidence type="ECO:0000313" key="3">
    <source>
        <dbReference type="EMBL" id="CUQ14071.1"/>
    </source>
</evidence>
<feature type="domain" description="Polymerase beta nucleotidyltransferase" evidence="1">
    <location>
        <begin position="28"/>
        <end position="112"/>
    </location>
</feature>
<keyword evidence="2" id="KW-0808">Transferase</keyword>
<dbReference type="AlphaFoldDB" id="A0A174ATS7"/>
<dbReference type="InterPro" id="IPR041633">
    <property type="entry name" value="Polbeta"/>
</dbReference>
<dbReference type="Proteomes" id="UP000095431">
    <property type="component" value="Unassembled WGS sequence"/>
</dbReference>
<evidence type="ECO:0000313" key="9">
    <source>
        <dbReference type="Proteomes" id="UP000366766"/>
    </source>
</evidence>
<protein>
    <submittedName>
        <fullName evidence="6">Nucleotidyltransferase domain protein</fullName>
    </submittedName>
    <submittedName>
        <fullName evidence="4">Nucleotidyltransferase domain-containing protein</fullName>
    </submittedName>
    <submittedName>
        <fullName evidence="2">Predicted nucleotidyltransferases</fullName>
    </submittedName>
</protein>
<evidence type="ECO:0000313" key="6">
    <source>
        <dbReference type="EMBL" id="VUX62214.1"/>
    </source>
</evidence>
<dbReference type="CDD" id="cd05403">
    <property type="entry name" value="NT_KNTase_like"/>
    <property type="match status" value="1"/>
</dbReference>
<dbReference type="GeneID" id="75077821"/>
<reference evidence="10 11" key="2">
    <citation type="journal article" date="2019" name="Nat. Med.">
        <title>A library of human gut bacterial isolates paired with longitudinal multiomics data enables mechanistic microbiome research.</title>
        <authorList>
            <person name="Poyet M."/>
            <person name="Groussin M."/>
            <person name="Gibbons S.M."/>
            <person name="Avila-Pacheco J."/>
            <person name="Jiang X."/>
            <person name="Kearney S.M."/>
            <person name="Perrotta A.R."/>
            <person name="Berdy B."/>
            <person name="Zhao S."/>
            <person name="Lieberman T.D."/>
            <person name="Swanson P.K."/>
            <person name="Smith M."/>
            <person name="Roesemann S."/>
            <person name="Alexander J.E."/>
            <person name="Rich S.A."/>
            <person name="Livny J."/>
            <person name="Vlamakis H."/>
            <person name="Clish C."/>
            <person name="Bullock K."/>
            <person name="Deik A."/>
            <person name="Scott J."/>
            <person name="Pierce K.A."/>
            <person name="Xavier R.J."/>
            <person name="Alm E.J."/>
        </authorList>
    </citation>
    <scope>NUCLEOTIDE SEQUENCE [LARGE SCALE GENOMIC DNA]</scope>
    <source>
        <strain evidence="4 11">BIOML-A1</strain>
        <strain evidence="5 10">BIOML-A12</strain>
    </source>
</reference>
<dbReference type="EMBL" id="CZAW01000083">
    <property type="protein sequence ID" value="CUQ14071.1"/>
    <property type="molecule type" value="Genomic_DNA"/>
</dbReference>
<dbReference type="Proteomes" id="UP000366766">
    <property type="component" value="Unassembled WGS sequence"/>
</dbReference>
<evidence type="ECO:0000313" key="11">
    <source>
        <dbReference type="Proteomes" id="UP000477285"/>
    </source>
</evidence>
<dbReference type="InterPro" id="IPR043519">
    <property type="entry name" value="NT_sf"/>
</dbReference>
<evidence type="ECO:0000313" key="5">
    <source>
        <dbReference type="EMBL" id="MZS91154.1"/>
    </source>
</evidence>
<dbReference type="Proteomes" id="UP000477285">
    <property type="component" value="Unassembled WGS sequence"/>
</dbReference>
<dbReference type="GO" id="GO:0016740">
    <property type="term" value="F:transferase activity"/>
    <property type="evidence" value="ECO:0007669"/>
    <property type="project" value="UniProtKB-KW"/>
</dbReference>
<accession>A0A174ATS7</accession>
<evidence type="ECO:0000313" key="8">
    <source>
        <dbReference type="Proteomes" id="UP000095712"/>
    </source>
</evidence>
<gene>
    <name evidence="6" type="ORF">BWLFYP14_00378</name>
    <name evidence="2" type="ORF">ERS852478_01373</name>
    <name evidence="3" type="ORF">ERS852523_04118</name>
    <name evidence="5" type="ORF">GT712_19490</name>
    <name evidence="4" type="ORF">GT728_18640</name>
</gene>
<dbReference type="SUPFAM" id="SSF81301">
    <property type="entry name" value="Nucleotidyltransferase"/>
    <property type="match status" value="1"/>
</dbReference>
<dbReference type="EMBL" id="WWVF01000077">
    <property type="protein sequence ID" value="MZS91154.1"/>
    <property type="molecule type" value="Genomic_DNA"/>
</dbReference>
<dbReference type="Proteomes" id="UP000477156">
    <property type="component" value="Unassembled WGS sequence"/>
</dbReference>
<evidence type="ECO:0000313" key="10">
    <source>
        <dbReference type="Proteomes" id="UP000477156"/>
    </source>
</evidence>
<name>A0A174ATS7_9FIRM</name>
<organism evidence="2 7">
    <name type="scientific">Blautia wexlerae</name>
    <dbReference type="NCBI Taxonomy" id="418240"/>
    <lineage>
        <taxon>Bacteria</taxon>
        <taxon>Bacillati</taxon>
        <taxon>Bacillota</taxon>
        <taxon>Clostridia</taxon>
        <taxon>Lachnospirales</taxon>
        <taxon>Lachnospiraceae</taxon>
        <taxon>Blautia</taxon>
    </lineage>
</organism>
<reference evidence="7 8" key="1">
    <citation type="submission" date="2015-09" db="EMBL/GenBank/DDBJ databases">
        <authorList>
            <consortium name="Pathogen Informatics"/>
        </authorList>
    </citation>
    <scope>NUCLEOTIDE SEQUENCE [LARGE SCALE GENOMIC DNA]</scope>
    <source>
        <strain evidence="2 7">2789STDY5834863</strain>
        <strain evidence="3 8">2789STDY5834911</strain>
    </source>
</reference>
<evidence type="ECO:0000313" key="2">
    <source>
        <dbReference type="EMBL" id="CUN90805.1"/>
    </source>
</evidence>